<dbReference type="PANTHER" id="PTHR46091">
    <property type="entry name" value="BLR7054 PROTEIN"/>
    <property type="match status" value="1"/>
</dbReference>
<dbReference type="PANTHER" id="PTHR46091:SF3">
    <property type="entry name" value="AMINE OXIDASE DOMAIN-CONTAINING PROTEIN"/>
    <property type="match status" value="1"/>
</dbReference>
<proteinExistence type="predicted"/>
<dbReference type="Pfam" id="PF13450">
    <property type="entry name" value="NAD_binding_8"/>
    <property type="match status" value="1"/>
</dbReference>
<protein>
    <submittedName>
        <fullName evidence="6">NAD(P)/FAD-dependent oxidoreductase</fullName>
    </submittedName>
</protein>
<evidence type="ECO:0000313" key="6">
    <source>
        <dbReference type="EMBL" id="HET98205.1"/>
    </source>
</evidence>
<reference evidence="6" key="1">
    <citation type="journal article" date="2020" name="mSystems">
        <title>Genome- and Community-Level Interaction Insights into Carbon Utilization and Element Cycling Functions of Hydrothermarchaeota in Hydrothermal Sediment.</title>
        <authorList>
            <person name="Zhou Z."/>
            <person name="Liu Y."/>
            <person name="Xu W."/>
            <person name="Pan J."/>
            <person name="Luo Z.H."/>
            <person name="Li M."/>
        </authorList>
    </citation>
    <scope>NUCLEOTIDE SEQUENCE [LARGE SCALE GENOMIC DNA]</scope>
    <source>
        <strain evidence="6">SpSt-1224</strain>
    </source>
</reference>
<evidence type="ECO:0000256" key="5">
    <source>
        <dbReference type="ARBA" id="ARBA00023027"/>
    </source>
</evidence>
<evidence type="ECO:0000256" key="4">
    <source>
        <dbReference type="ARBA" id="ARBA00022857"/>
    </source>
</evidence>
<organism evidence="6">
    <name type="scientific">Desulfurivibrio alkaliphilus</name>
    <dbReference type="NCBI Taxonomy" id="427923"/>
    <lineage>
        <taxon>Bacteria</taxon>
        <taxon>Pseudomonadati</taxon>
        <taxon>Thermodesulfobacteriota</taxon>
        <taxon>Desulfobulbia</taxon>
        <taxon>Desulfobulbales</taxon>
        <taxon>Desulfobulbaceae</taxon>
        <taxon>Desulfurivibrio</taxon>
    </lineage>
</organism>
<keyword evidence="5" id="KW-0520">NAD</keyword>
<dbReference type="AlphaFoldDB" id="A0A7C2TJZ9"/>
<keyword evidence="3" id="KW-0274">FAD</keyword>
<dbReference type="SUPFAM" id="SSF51905">
    <property type="entry name" value="FAD/NAD(P)-binding domain"/>
    <property type="match status" value="1"/>
</dbReference>
<dbReference type="InterPro" id="IPR036188">
    <property type="entry name" value="FAD/NAD-bd_sf"/>
</dbReference>
<keyword evidence="4" id="KW-0521">NADP</keyword>
<name>A0A7C2TJZ9_9BACT</name>
<dbReference type="EMBL" id="DSDS01000137">
    <property type="protein sequence ID" value="HET98205.1"/>
    <property type="molecule type" value="Genomic_DNA"/>
</dbReference>
<dbReference type="Proteomes" id="UP000885986">
    <property type="component" value="Unassembled WGS sequence"/>
</dbReference>
<comment type="caution">
    <text evidence="6">The sequence shown here is derived from an EMBL/GenBank/DDBJ whole genome shotgun (WGS) entry which is preliminary data.</text>
</comment>
<dbReference type="PRINTS" id="PR00411">
    <property type="entry name" value="PNDRDTASEI"/>
</dbReference>
<evidence type="ECO:0000256" key="2">
    <source>
        <dbReference type="ARBA" id="ARBA00022729"/>
    </source>
</evidence>
<gene>
    <name evidence="6" type="ORF">ENN98_05870</name>
</gene>
<dbReference type="InterPro" id="IPR052206">
    <property type="entry name" value="Retinol_saturase"/>
</dbReference>
<dbReference type="Gene3D" id="3.50.50.60">
    <property type="entry name" value="FAD/NAD(P)-binding domain"/>
    <property type="match status" value="2"/>
</dbReference>
<evidence type="ECO:0000256" key="3">
    <source>
        <dbReference type="ARBA" id="ARBA00022827"/>
    </source>
</evidence>
<accession>A0A7C2TJZ9</accession>
<sequence length="500" mass="54388">MKCDVVVIGSGISGLTAAALLAKSGRSVVIVERTSRPGGALKRFVRQGVPFDVGFHYTGCLGEGDVLTTLWDYLGVRAIIPIRPFPPDGHDELSIAGYDQPVRAFFSYRRLRDELERRFPGERIAIADYLGKIAAICQKIPFYNLELPLTPFLRGFQEPPVSLCDYLTKLTADPQLQAVLASPAFLYGIPVARASLAVHAMVAHGFYRGAYTIDGGGQAVVDAFLRILEQAGVTIIGKNRVDEILVEGGVAAGVRTDRGQIIHCRDVIYTGHPSAVPAMVPAGIFRPIYLKRIQGLRNTASMFAVFAVAPDETPGEPDWVNHYHIPAGLAILPETARVPRTERVLMMTTPERGRLPNLKNNHRGIILLRPALWEEIERFAPTGRRSRPPAYLAWKEELAGEMIAAAGRYWGESYAALRPLAVGTPLTFRDELAAPEGAAYGAQHCLGQHNPGARTRLPGFWLGGQSTLMTGVVGAALAGLVSAGEILGLESTWEQVRQCR</sequence>
<keyword evidence="2" id="KW-0732">Signal</keyword>
<keyword evidence="1" id="KW-0285">Flavoprotein</keyword>
<evidence type="ECO:0000256" key="1">
    <source>
        <dbReference type="ARBA" id="ARBA00022630"/>
    </source>
</evidence>